<comment type="caution">
    <text evidence="2">The sequence shown here is derived from an EMBL/GenBank/DDBJ whole genome shotgun (WGS) entry which is preliminary data.</text>
</comment>
<evidence type="ECO:0000256" key="1">
    <source>
        <dbReference type="SAM" id="SignalP"/>
    </source>
</evidence>
<evidence type="ECO:0008006" key="4">
    <source>
        <dbReference type="Google" id="ProtNLM"/>
    </source>
</evidence>
<dbReference type="Proteomes" id="UP000783796">
    <property type="component" value="Unassembled WGS sequence"/>
</dbReference>
<dbReference type="EMBL" id="JAHLFW010000070">
    <property type="protein sequence ID" value="MBU3838268.1"/>
    <property type="molecule type" value="Genomic_DNA"/>
</dbReference>
<evidence type="ECO:0000313" key="2">
    <source>
        <dbReference type="EMBL" id="MBU3838268.1"/>
    </source>
</evidence>
<evidence type="ECO:0000313" key="3">
    <source>
        <dbReference type="Proteomes" id="UP000783796"/>
    </source>
</evidence>
<organism evidence="2 3">
    <name type="scientific">Candidatus Phocaeicola faecigallinarum</name>
    <dbReference type="NCBI Taxonomy" id="2838732"/>
    <lineage>
        <taxon>Bacteria</taxon>
        <taxon>Pseudomonadati</taxon>
        <taxon>Bacteroidota</taxon>
        <taxon>Bacteroidia</taxon>
        <taxon>Bacteroidales</taxon>
        <taxon>Bacteroidaceae</taxon>
        <taxon>Phocaeicola</taxon>
    </lineage>
</organism>
<accession>A0A948TBU2</accession>
<feature type="signal peptide" evidence="1">
    <location>
        <begin position="1"/>
        <end position="19"/>
    </location>
</feature>
<keyword evidence="1" id="KW-0732">Signal</keyword>
<gene>
    <name evidence="2" type="ORF">H9777_08165</name>
</gene>
<reference evidence="2" key="2">
    <citation type="submission" date="2021-04" db="EMBL/GenBank/DDBJ databases">
        <authorList>
            <person name="Gilroy R."/>
        </authorList>
    </citation>
    <scope>NUCLEOTIDE SEQUENCE</scope>
    <source>
        <strain evidence="2">G4-2901</strain>
    </source>
</reference>
<dbReference type="Gene3D" id="2.40.160.60">
    <property type="entry name" value="Outer membrane protein transport protein (OMPP1/FadL/TodX)"/>
    <property type="match status" value="1"/>
</dbReference>
<proteinExistence type="predicted"/>
<name>A0A948TBU2_9BACT</name>
<reference evidence="2" key="1">
    <citation type="journal article" date="2021" name="PeerJ">
        <title>Extensive microbial diversity within the chicken gut microbiome revealed by metagenomics and culture.</title>
        <authorList>
            <person name="Gilroy R."/>
            <person name="Ravi A."/>
            <person name="Getino M."/>
            <person name="Pursley I."/>
            <person name="Horton D.L."/>
            <person name="Alikhan N.F."/>
            <person name="Baker D."/>
            <person name="Gharbi K."/>
            <person name="Hall N."/>
            <person name="Watson M."/>
            <person name="Adriaenssens E.M."/>
            <person name="Foster-Nyarko E."/>
            <person name="Jarju S."/>
            <person name="Secka A."/>
            <person name="Antonio M."/>
            <person name="Oren A."/>
            <person name="Chaudhuri R.R."/>
            <person name="La Ragione R."/>
            <person name="Hildebrand F."/>
            <person name="Pallen M.J."/>
        </authorList>
    </citation>
    <scope>NUCLEOTIDE SEQUENCE</scope>
    <source>
        <strain evidence="2">G4-2901</strain>
    </source>
</reference>
<dbReference type="SUPFAM" id="SSF56935">
    <property type="entry name" value="Porins"/>
    <property type="match status" value="1"/>
</dbReference>
<sequence>MKRINIFVVLTMSVSALFAQTQYDAARIANTELNGTARFVGMGGAMGALGADISVIGTNPAGIALFRSHNVSTSFGFNKNMTSSTFNGTKVSDSRTKASYDQVGFVYSNKIGNKTNLRYLNFGFNYHKAANFNRQFSSKGALNGSSLSWQMADMMLGAGYGSQESFDEVLDAENPYTSEYFYGTPFLGMMGARTGLIDGFTDEDGFYMLGCNGDMGEYYSREEGGINQYDFNMSFNVKDRYYFGVTLGIYDVNYNRYSSYSETLLDKNENDNGNFTLNNWFSTNGTGYDLKFGFIARPFEYSPFRVGFAIHTPVWYMLTDRYTSTLDTDVFDMPEPYTENLSQYLNPDYVWDYRMRTPWKFNVNMGTTFSGVLAVGAEYEYSDYSYISYKDYNGYDLSSSNVATDKYLKGVHTLKLGMEAVLTPSFSFRAGYNYVTSAFKDGSARYIPNVETLQDKYIWFDETRTDPEYHNIKARNTITLGFGYSGRVVYADVAYKYDFYKSDFFMFDDYKFATDGVTVVDRNNSALVDHNRHQVLFTVGCRF</sequence>
<feature type="chain" id="PRO_5037360528" description="Hemin receptor" evidence="1">
    <location>
        <begin position="20"/>
        <end position="543"/>
    </location>
</feature>
<protein>
    <recommendedName>
        <fullName evidence="4">Hemin receptor</fullName>
    </recommendedName>
</protein>
<dbReference type="AlphaFoldDB" id="A0A948TBU2"/>